<evidence type="ECO:0000259" key="1">
    <source>
        <dbReference type="Pfam" id="PF07603"/>
    </source>
</evidence>
<keyword evidence="3" id="KW-1185">Reference proteome</keyword>
<dbReference type="EMBL" id="MTKO01000068">
    <property type="protein sequence ID" value="RWX46169.1"/>
    <property type="molecule type" value="Genomic_DNA"/>
</dbReference>
<dbReference type="AlphaFoldDB" id="A0A3S4TA08"/>
<accession>A0A3S4TA08</accession>
<dbReference type="InterPro" id="IPR059223">
    <property type="entry name" value="DVU0772-like"/>
</dbReference>
<reference evidence="2 3" key="1">
    <citation type="submission" date="2017-01" db="EMBL/GenBank/DDBJ databases">
        <title>The cable genome- insights into the physiology and evolution of filamentous bacteria capable of sulfide oxidation via long distance electron transfer.</title>
        <authorList>
            <person name="Schreiber L."/>
            <person name="Bjerg J.T."/>
            <person name="Boggild A."/>
            <person name="Van De Vossenberg J."/>
            <person name="Meysman F."/>
            <person name="Nielsen L.P."/>
            <person name="Schramm A."/>
            <person name="Kjeldsen K.U."/>
        </authorList>
    </citation>
    <scope>NUCLEOTIDE SEQUENCE [LARGE SCALE GENOMIC DNA]</scope>
    <source>
        <strain evidence="2">MCF</strain>
    </source>
</reference>
<evidence type="ECO:0000313" key="2">
    <source>
        <dbReference type="EMBL" id="RWX46169.1"/>
    </source>
</evidence>
<protein>
    <recommendedName>
        <fullName evidence="1">Lcl C-terminal domain-containing protein</fullName>
    </recommendedName>
</protein>
<feature type="domain" description="Lcl C-terminal" evidence="1">
    <location>
        <begin position="200"/>
        <end position="300"/>
    </location>
</feature>
<proteinExistence type="predicted"/>
<sequence length="319" mass="36284">MGLFNALNLSGNPTAVDWEMTPEYSFGTFESWGGRERVRSNNERIYYFIVDAWGETPKLCLMERGIKHARIVAEIKAPSEMMQRCVQKQGKVALFERTHAINGELKQWLLDNIMENEDTSRVIPIKEEDQRDLLGVSGLPGVDESLPEDLPARIVLPETTMEFVEEEAGKMIREYNFTDHKRNPNGLFGNYLVDNGDGLTVTDVVTGLMWQRDGLDIMSHRMLRKGIEKLNEEGFAGHDDWRMPTLHEALSLVEQELNSKGHYLHPAFSADQPFIMVDTIRRPGGQWFVDYKQGSAYWSSGTIPGGFGSFAVRPKGRKR</sequence>
<dbReference type="Proteomes" id="UP000287853">
    <property type="component" value="Unassembled WGS sequence"/>
</dbReference>
<organism evidence="2 3">
    <name type="scientific">Candidatus Electrothrix aarhusensis</name>
    <dbReference type="NCBI Taxonomy" id="1859131"/>
    <lineage>
        <taxon>Bacteria</taxon>
        <taxon>Pseudomonadati</taxon>
        <taxon>Thermodesulfobacteriota</taxon>
        <taxon>Desulfobulbia</taxon>
        <taxon>Desulfobulbales</taxon>
        <taxon>Desulfobulbaceae</taxon>
        <taxon>Candidatus Electrothrix</taxon>
    </lineage>
</organism>
<dbReference type="Pfam" id="PF07603">
    <property type="entry name" value="Lcl_C"/>
    <property type="match status" value="1"/>
</dbReference>
<gene>
    <name evidence="2" type="ORF">H206_00339</name>
</gene>
<dbReference type="NCBIfam" id="NF045682">
    <property type="entry name" value="DVU0772_fam"/>
    <property type="match status" value="1"/>
</dbReference>
<dbReference type="InterPro" id="IPR011460">
    <property type="entry name" value="Lcl_C"/>
</dbReference>
<name>A0A3S4TA08_9BACT</name>
<comment type="caution">
    <text evidence="2">The sequence shown here is derived from an EMBL/GenBank/DDBJ whole genome shotgun (WGS) entry which is preliminary data.</text>
</comment>
<evidence type="ECO:0000313" key="3">
    <source>
        <dbReference type="Proteomes" id="UP000287853"/>
    </source>
</evidence>